<dbReference type="AlphaFoldDB" id="B7PN88"/>
<dbReference type="EMBL" id="ABJB010226764">
    <property type="status" value="NOT_ANNOTATED_CDS"/>
    <property type="molecule type" value="Genomic_DNA"/>
</dbReference>
<keyword evidence="4" id="KW-1185">Reference proteome</keyword>
<gene>
    <name evidence="2" type="ORF">IscW_ISCW005783</name>
</gene>
<dbReference type="HOGENOM" id="CLU_2199826_0_0_1"/>
<name>B7PN88_IXOSC</name>
<dbReference type="VEuPathDB" id="VectorBase:ISCI005783"/>
<reference evidence="2 4" key="1">
    <citation type="submission" date="2008-03" db="EMBL/GenBank/DDBJ databases">
        <title>Annotation of Ixodes scapularis.</title>
        <authorList>
            <consortium name="Ixodes scapularis Genome Project Consortium"/>
            <person name="Caler E."/>
            <person name="Hannick L.I."/>
            <person name="Bidwell S."/>
            <person name="Joardar V."/>
            <person name="Thiagarajan M."/>
            <person name="Amedeo P."/>
            <person name="Galinsky K.J."/>
            <person name="Schobel S."/>
            <person name="Inman J."/>
            <person name="Hostetler J."/>
            <person name="Miller J."/>
            <person name="Hammond M."/>
            <person name="Megy K."/>
            <person name="Lawson D."/>
            <person name="Kodira C."/>
            <person name="Sutton G."/>
            <person name="Meyer J."/>
            <person name="Hill C.A."/>
            <person name="Birren B."/>
            <person name="Nene V."/>
            <person name="Collins F."/>
            <person name="Alarcon-Chaidez F."/>
            <person name="Wikel S."/>
            <person name="Strausberg R."/>
        </authorList>
    </citation>
    <scope>NUCLEOTIDE SEQUENCE [LARGE SCALE GENOMIC DNA]</scope>
    <source>
        <strain evidence="4">Wikel</strain>
        <strain evidence="2">Wikel colony</strain>
    </source>
</reference>
<dbReference type="VEuPathDB" id="VectorBase:ISCP_020168"/>
<protein>
    <submittedName>
        <fullName evidence="2 3">Uncharacterized protein</fullName>
    </submittedName>
</protein>
<evidence type="ECO:0000313" key="3">
    <source>
        <dbReference type="EnsemblMetazoa" id="ISCW005783-PA"/>
    </source>
</evidence>
<reference evidence="3" key="2">
    <citation type="submission" date="2020-05" db="UniProtKB">
        <authorList>
            <consortium name="EnsemblMetazoa"/>
        </authorList>
    </citation>
    <scope>IDENTIFICATION</scope>
    <source>
        <strain evidence="3">wikel</strain>
    </source>
</reference>
<dbReference type="VEuPathDB" id="VectorBase:ISCW005783"/>
<evidence type="ECO:0000256" key="1">
    <source>
        <dbReference type="SAM" id="MobiDB-lite"/>
    </source>
</evidence>
<dbReference type="EMBL" id="ABJB010873833">
    <property type="status" value="NOT_ANNOTATED_CDS"/>
    <property type="molecule type" value="Genomic_DNA"/>
</dbReference>
<organism>
    <name type="scientific">Ixodes scapularis</name>
    <name type="common">Black-legged tick</name>
    <name type="synonym">Deer tick</name>
    <dbReference type="NCBI Taxonomy" id="6945"/>
    <lineage>
        <taxon>Eukaryota</taxon>
        <taxon>Metazoa</taxon>
        <taxon>Ecdysozoa</taxon>
        <taxon>Arthropoda</taxon>
        <taxon>Chelicerata</taxon>
        <taxon>Arachnida</taxon>
        <taxon>Acari</taxon>
        <taxon>Parasitiformes</taxon>
        <taxon>Ixodida</taxon>
        <taxon>Ixodoidea</taxon>
        <taxon>Ixodidae</taxon>
        <taxon>Ixodinae</taxon>
        <taxon>Ixodes</taxon>
    </lineage>
</organism>
<proteinExistence type="predicted"/>
<evidence type="ECO:0000313" key="4">
    <source>
        <dbReference type="Proteomes" id="UP000001555"/>
    </source>
</evidence>
<dbReference type="PaxDb" id="6945-B7PN88"/>
<dbReference type="EMBL" id="DS751355">
    <property type="protein sequence ID" value="EEC08060.1"/>
    <property type="molecule type" value="Genomic_DNA"/>
</dbReference>
<dbReference type="Proteomes" id="UP000001555">
    <property type="component" value="Unassembled WGS sequence"/>
</dbReference>
<feature type="region of interest" description="Disordered" evidence="1">
    <location>
        <begin position="56"/>
        <end position="86"/>
    </location>
</feature>
<evidence type="ECO:0000313" key="2">
    <source>
        <dbReference type="EMBL" id="EEC08060.1"/>
    </source>
</evidence>
<dbReference type="EnsemblMetazoa" id="ISCW005783-RA">
    <property type="protein sequence ID" value="ISCW005783-PA"/>
    <property type="gene ID" value="ISCW005783"/>
</dbReference>
<accession>B7PN88</accession>
<sequence length="108" mass="10997">MPLSTGADVGGDEGVVGGVSLVVPRIVTTSDWGAMDPSSEACDAAGDLRFKASTMPASVASSERRRSLSGGTHRVPSLQLSGAVSGRARRQSGDDVLGVLGHCLPFFP</sequence>
<dbReference type="InParanoid" id="B7PN88"/>
<dbReference type="OrthoDB" id="449052at2759"/>